<dbReference type="Proteomes" id="UP000494363">
    <property type="component" value="Unassembled WGS sequence"/>
</dbReference>
<dbReference type="PANTHER" id="PTHR38595:SF2">
    <property type="entry name" value="TYPE VI SECRETION SYSTEM BASEPLATE SUBUNIT TSSE"/>
    <property type="match status" value="1"/>
</dbReference>
<dbReference type="Gene3D" id="3.10.450.40">
    <property type="match status" value="1"/>
</dbReference>
<feature type="domain" description="IraD/Gp25-like" evidence="1">
    <location>
        <begin position="30"/>
        <end position="105"/>
    </location>
</feature>
<dbReference type="NCBIfam" id="TIGR03357">
    <property type="entry name" value="VI_zyme"/>
    <property type="match status" value="1"/>
</dbReference>
<dbReference type="InterPro" id="IPR017737">
    <property type="entry name" value="TssE1-like"/>
</dbReference>
<accession>A0A6J5D7M6</accession>
<keyword evidence="3" id="KW-1185">Reference proteome</keyword>
<dbReference type="InterPro" id="IPR007048">
    <property type="entry name" value="IraD/Gp25-like"/>
</dbReference>
<evidence type="ECO:0000313" key="2">
    <source>
        <dbReference type="EMBL" id="CAB3749354.1"/>
    </source>
</evidence>
<dbReference type="SUPFAM" id="SSF160719">
    <property type="entry name" value="gpW/gp25-like"/>
    <property type="match status" value="1"/>
</dbReference>
<protein>
    <recommendedName>
        <fullName evidence="1">IraD/Gp25-like domain-containing protein</fullName>
    </recommendedName>
</protein>
<gene>
    <name evidence="2" type="ORF">LMG29542_00958</name>
</gene>
<reference evidence="2 3" key="1">
    <citation type="submission" date="2020-04" db="EMBL/GenBank/DDBJ databases">
        <authorList>
            <person name="De Canck E."/>
        </authorList>
    </citation>
    <scope>NUCLEOTIDE SEQUENCE [LARGE SCALE GENOMIC DNA]</scope>
    <source>
        <strain evidence="2 3">LMG 29542</strain>
    </source>
</reference>
<evidence type="ECO:0000259" key="1">
    <source>
        <dbReference type="Pfam" id="PF04965"/>
    </source>
</evidence>
<evidence type="ECO:0000313" key="3">
    <source>
        <dbReference type="Proteomes" id="UP000494363"/>
    </source>
</evidence>
<name>A0A6J5D7M6_9BURK</name>
<dbReference type="RefSeq" id="WP_175225312.1">
    <property type="nucleotide sequence ID" value="NZ_CADIKH010000004.1"/>
</dbReference>
<dbReference type="Pfam" id="PF04965">
    <property type="entry name" value="GPW_gp25"/>
    <property type="match status" value="1"/>
</dbReference>
<proteinExistence type="predicted"/>
<organism evidence="2 3">
    <name type="scientific">Paraburkholderia humisilvae</name>
    <dbReference type="NCBI Taxonomy" id="627669"/>
    <lineage>
        <taxon>Bacteria</taxon>
        <taxon>Pseudomonadati</taxon>
        <taxon>Pseudomonadota</taxon>
        <taxon>Betaproteobacteria</taxon>
        <taxon>Burkholderiales</taxon>
        <taxon>Burkholderiaceae</taxon>
        <taxon>Paraburkholderia</taxon>
    </lineage>
</organism>
<sequence>MSALASGSSMSLFDRVADADADARRPLADALRASIERDLARLLNTRSRLTFDLFAQREGTVLDYGVPDFTDHSLQSGADRDAIAAAVARAIALFEPRLTKVSVGFTGTGGAGGTGAPRLAIRGEMRAGTAVHHVAFELARAAAGAADARWEAHG</sequence>
<dbReference type="AlphaFoldDB" id="A0A6J5D7M6"/>
<dbReference type="PANTHER" id="PTHR38595">
    <property type="entry name" value="CYTOPLASMIC PROTEIN-RELATED"/>
    <property type="match status" value="1"/>
</dbReference>
<dbReference type="EMBL" id="CADIKH010000004">
    <property type="protein sequence ID" value="CAB3749354.1"/>
    <property type="molecule type" value="Genomic_DNA"/>
</dbReference>
<dbReference type="InterPro" id="IPR053176">
    <property type="entry name" value="T6SS_TssE1-like"/>
</dbReference>